<dbReference type="PROSITE" id="PS00107">
    <property type="entry name" value="PROTEIN_KINASE_ATP"/>
    <property type="match status" value="1"/>
</dbReference>
<comment type="catalytic activity">
    <reaction evidence="14">
        <text>L-threonyl-[protein] + ATP = O-phospho-L-threonyl-[protein] + ADP + H(+)</text>
        <dbReference type="Rhea" id="RHEA:46608"/>
        <dbReference type="Rhea" id="RHEA-COMP:11060"/>
        <dbReference type="Rhea" id="RHEA-COMP:11605"/>
        <dbReference type="ChEBI" id="CHEBI:15378"/>
        <dbReference type="ChEBI" id="CHEBI:30013"/>
        <dbReference type="ChEBI" id="CHEBI:30616"/>
        <dbReference type="ChEBI" id="CHEBI:61977"/>
        <dbReference type="ChEBI" id="CHEBI:456216"/>
        <dbReference type="EC" id="2.7.12.1"/>
    </reaction>
</comment>
<evidence type="ECO:0000256" key="8">
    <source>
        <dbReference type="ARBA" id="ARBA00022840"/>
    </source>
</evidence>
<evidence type="ECO:0000256" key="4">
    <source>
        <dbReference type="ARBA" id="ARBA00022527"/>
    </source>
</evidence>
<evidence type="ECO:0000256" key="16">
    <source>
        <dbReference type="PROSITE-ProRule" id="PRU10141"/>
    </source>
</evidence>
<dbReference type="Proteomes" id="UP000694941">
    <property type="component" value="Unplaced"/>
</dbReference>
<evidence type="ECO:0000256" key="9">
    <source>
        <dbReference type="ARBA" id="ARBA00023137"/>
    </source>
</evidence>
<organism evidence="18 19">
    <name type="scientific">Limulus polyphemus</name>
    <name type="common">Atlantic horseshoe crab</name>
    <dbReference type="NCBI Taxonomy" id="6850"/>
    <lineage>
        <taxon>Eukaryota</taxon>
        <taxon>Metazoa</taxon>
        <taxon>Ecdysozoa</taxon>
        <taxon>Arthropoda</taxon>
        <taxon>Chelicerata</taxon>
        <taxon>Merostomata</taxon>
        <taxon>Xiphosura</taxon>
        <taxon>Limulidae</taxon>
        <taxon>Limulus</taxon>
    </lineage>
</organism>
<evidence type="ECO:0000313" key="18">
    <source>
        <dbReference type="Proteomes" id="UP000694941"/>
    </source>
</evidence>
<evidence type="ECO:0000259" key="17">
    <source>
        <dbReference type="PROSITE" id="PS50011"/>
    </source>
</evidence>
<protein>
    <recommendedName>
        <fullName evidence="10">Dual serine/threonine and tyrosine protein kinase</fullName>
        <ecNumber evidence="2">2.7.12.1</ecNumber>
    </recommendedName>
    <alternativeName>
        <fullName evidence="12">Dusty protein kinase</fullName>
    </alternativeName>
    <alternativeName>
        <fullName evidence="11">Receptor-interacting serine/threonine-protein kinase 5</fullName>
    </alternativeName>
</protein>
<evidence type="ECO:0000256" key="10">
    <source>
        <dbReference type="ARBA" id="ARBA00040421"/>
    </source>
</evidence>
<dbReference type="RefSeq" id="XP_013789629.2">
    <property type="nucleotide sequence ID" value="XM_013934175.2"/>
</dbReference>
<dbReference type="InterPro" id="IPR051302">
    <property type="entry name" value="Dual_SerThr-Tyr_Kinase"/>
</dbReference>
<evidence type="ECO:0000256" key="5">
    <source>
        <dbReference type="ARBA" id="ARBA00022679"/>
    </source>
</evidence>
<comment type="subcellular location">
    <subcellularLocation>
        <location evidence="1">Cytoplasm</location>
    </subcellularLocation>
</comment>
<dbReference type="Pfam" id="PF00069">
    <property type="entry name" value="Pkinase"/>
    <property type="match status" value="1"/>
</dbReference>
<comment type="catalytic activity">
    <reaction evidence="13">
        <text>L-seryl-[protein] + ATP = O-phospho-L-seryl-[protein] + ADP + H(+)</text>
        <dbReference type="Rhea" id="RHEA:17989"/>
        <dbReference type="Rhea" id="RHEA-COMP:9863"/>
        <dbReference type="Rhea" id="RHEA-COMP:11604"/>
        <dbReference type="ChEBI" id="CHEBI:15378"/>
        <dbReference type="ChEBI" id="CHEBI:29999"/>
        <dbReference type="ChEBI" id="CHEBI:30616"/>
        <dbReference type="ChEBI" id="CHEBI:83421"/>
        <dbReference type="ChEBI" id="CHEBI:456216"/>
        <dbReference type="EC" id="2.7.12.1"/>
    </reaction>
</comment>
<keyword evidence="4" id="KW-0723">Serine/threonine-protein kinase</keyword>
<feature type="domain" description="Protein kinase" evidence="17">
    <location>
        <begin position="659"/>
        <end position="875"/>
    </location>
</feature>
<evidence type="ECO:0000256" key="12">
    <source>
        <dbReference type="ARBA" id="ARBA00042638"/>
    </source>
</evidence>
<evidence type="ECO:0000256" key="3">
    <source>
        <dbReference type="ARBA" id="ARBA00022490"/>
    </source>
</evidence>
<dbReference type="Gene3D" id="1.10.510.10">
    <property type="entry name" value="Transferase(Phosphotransferase) domain 1"/>
    <property type="match status" value="1"/>
</dbReference>
<dbReference type="GeneID" id="106473490"/>
<dbReference type="EC" id="2.7.12.1" evidence="2"/>
<dbReference type="PANTHER" id="PTHR46392:SF1">
    <property type="entry name" value="DUAL SERINE_THREONINE AND TYROSINE PROTEIN KINASE"/>
    <property type="match status" value="1"/>
</dbReference>
<dbReference type="PROSITE" id="PS00108">
    <property type="entry name" value="PROTEIN_KINASE_ST"/>
    <property type="match status" value="1"/>
</dbReference>
<reference evidence="19" key="1">
    <citation type="submission" date="2025-08" db="UniProtKB">
        <authorList>
            <consortium name="RefSeq"/>
        </authorList>
    </citation>
    <scope>IDENTIFICATION</scope>
    <source>
        <tissue evidence="19">Muscle</tissue>
    </source>
</reference>
<keyword evidence="9" id="KW-0829">Tyrosine-protein kinase</keyword>
<evidence type="ECO:0000256" key="6">
    <source>
        <dbReference type="ARBA" id="ARBA00022741"/>
    </source>
</evidence>
<sequence>MTKNLSCELTKLFSEFNKNCKYLKRLFKETKYSQDEIEKSGYFDNCQLFKIKIPSKDEDILQNITDQCLGIIILGQNCWAKASVVNELFGQSLLPTLPPNHDTEEEYCSWRMVRLSYGGQTKISLALSNSYELVENLVEQPWHTVPRANLEVRKDHKEDPELNTAVLEIRLNHHLLRNDVQVLVSPSNHNSEFSQMYNRCIDGLTPIVIYCIKDNSLTEKEQDDLMALKNIAPNQQVFFVCSRPLPTCELTESEQHDRGTVVSCYSHPLQLLSYQEFSHIEHYQKPHNQREPESQISNTKFSIYQQLYGLGFSVLCQTNQKKSIQRQRSEPYEVDSELSESFEKFPSILLFVQCVLQSFLVKACTLLNEAQNRCLRMFILTAFDMTRDMVITPKRLEYICQRETELYSSLMTIVNKKQEEIRQLIVSTITGMKNDLSEEAANYQFQGLNLPEKGELLSLQDLQICTIQIQNLVLSRLSNEIAGKLIGSVDCLRESFVGTLVRCLSNLEEAFSEIEGSVAASSALKQILNAAYQVDLTVKTSASVLTIFLQKIKQLLQNLFWKLPLRIDEAWKRKVAVDMLASLNESRLASSICTQIQDQLKASHEQFATSVQRLESMHSARLKYTKEQRLKVRKMYAPKIARCALESTSLRDVVLFGMPKLGREIGRGQFGVVYSCESWAGFTPCAVKSVVPPDDKHWNDLSMEFFYTRSIAEHERVVQIQGSVIDHSYGGGNTPAVLLIMERLQRDLHSAIKAGLDFNTRLKIALDVIQGIRFLHSQGLVHRDIKLKNVLLDKKNRAKITDLGFCKPEAMMSGSIVGTPIHMAPELFSGHYDNSVDVYAFGILFWYLCAGHVQLPYAYEQCQTKDQLWNCVRKG</sequence>
<comment type="catalytic activity">
    <reaction evidence="15">
        <text>L-tyrosyl-[protein] + ATP = O-phospho-L-tyrosyl-[protein] + ADP + H(+)</text>
        <dbReference type="Rhea" id="RHEA:10596"/>
        <dbReference type="Rhea" id="RHEA-COMP:10136"/>
        <dbReference type="Rhea" id="RHEA-COMP:20101"/>
        <dbReference type="ChEBI" id="CHEBI:15378"/>
        <dbReference type="ChEBI" id="CHEBI:30616"/>
        <dbReference type="ChEBI" id="CHEBI:46858"/>
        <dbReference type="ChEBI" id="CHEBI:61978"/>
        <dbReference type="ChEBI" id="CHEBI:456216"/>
        <dbReference type="EC" id="2.7.12.1"/>
    </reaction>
</comment>
<dbReference type="InterPro" id="IPR011009">
    <property type="entry name" value="Kinase-like_dom_sf"/>
</dbReference>
<proteinExistence type="predicted"/>
<dbReference type="SUPFAM" id="SSF56112">
    <property type="entry name" value="Protein kinase-like (PK-like)"/>
    <property type="match status" value="1"/>
</dbReference>
<dbReference type="PANTHER" id="PTHR46392">
    <property type="entry name" value="DUAL SERINE/THREONINE AND TYROSINE PROTEIN KINASE"/>
    <property type="match status" value="1"/>
</dbReference>
<evidence type="ECO:0000256" key="15">
    <source>
        <dbReference type="ARBA" id="ARBA00051680"/>
    </source>
</evidence>
<keyword evidence="18" id="KW-1185">Reference proteome</keyword>
<dbReference type="SMART" id="SM00220">
    <property type="entry name" value="S_TKc"/>
    <property type="match status" value="1"/>
</dbReference>
<keyword evidence="8 16" id="KW-0067">ATP-binding</keyword>
<evidence type="ECO:0000256" key="7">
    <source>
        <dbReference type="ARBA" id="ARBA00022777"/>
    </source>
</evidence>
<evidence type="ECO:0000256" key="14">
    <source>
        <dbReference type="ARBA" id="ARBA00049308"/>
    </source>
</evidence>
<accession>A0ABM1BVS8</accession>
<evidence type="ECO:0000256" key="2">
    <source>
        <dbReference type="ARBA" id="ARBA00013203"/>
    </source>
</evidence>
<evidence type="ECO:0000313" key="19">
    <source>
        <dbReference type="RefSeq" id="XP_013789629.2"/>
    </source>
</evidence>
<evidence type="ECO:0000256" key="1">
    <source>
        <dbReference type="ARBA" id="ARBA00004496"/>
    </source>
</evidence>
<keyword evidence="6 16" id="KW-0547">Nucleotide-binding</keyword>
<keyword evidence="7" id="KW-0418">Kinase</keyword>
<dbReference type="InterPro" id="IPR008271">
    <property type="entry name" value="Ser/Thr_kinase_AS"/>
</dbReference>
<dbReference type="InterPro" id="IPR017441">
    <property type="entry name" value="Protein_kinase_ATP_BS"/>
</dbReference>
<evidence type="ECO:0000256" key="13">
    <source>
        <dbReference type="ARBA" id="ARBA00049003"/>
    </source>
</evidence>
<keyword evidence="3" id="KW-0963">Cytoplasm</keyword>
<dbReference type="InterPro" id="IPR000719">
    <property type="entry name" value="Prot_kinase_dom"/>
</dbReference>
<dbReference type="PROSITE" id="PS50011">
    <property type="entry name" value="PROTEIN_KINASE_DOM"/>
    <property type="match status" value="1"/>
</dbReference>
<name>A0ABM1BVS8_LIMPO</name>
<keyword evidence="5" id="KW-0808">Transferase</keyword>
<evidence type="ECO:0000256" key="11">
    <source>
        <dbReference type="ARBA" id="ARBA00041268"/>
    </source>
</evidence>
<feature type="binding site" evidence="16">
    <location>
        <position position="688"/>
    </location>
    <ligand>
        <name>ATP</name>
        <dbReference type="ChEBI" id="CHEBI:30616"/>
    </ligand>
</feature>
<gene>
    <name evidence="19" type="primary">LOC106473490</name>
</gene>